<proteinExistence type="predicted"/>
<dbReference type="EMBL" id="JAOTIF010000030">
    <property type="protein sequence ID" value="MCU7552225.1"/>
    <property type="molecule type" value="Genomic_DNA"/>
</dbReference>
<dbReference type="RefSeq" id="WP_279299662.1">
    <property type="nucleotide sequence ID" value="NZ_JAOTIF010000030.1"/>
</dbReference>
<reference evidence="1" key="1">
    <citation type="submission" date="2022-09" db="EMBL/GenBank/DDBJ databases">
        <authorList>
            <person name="Yuan C."/>
            <person name="Ke Z."/>
        </authorList>
    </citation>
    <scope>NUCLEOTIDE SEQUENCE</scope>
    <source>
        <strain evidence="1">LB-8</strain>
    </source>
</reference>
<protein>
    <submittedName>
        <fullName evidence="1">Uncharacterized protein</fullName>
    </submittedName>
</protein>
<evidence type="ECO:0000313" key="2">
    <source>
        <dbReference type="Proteomes" id="UP001155483"/>
    </source>
</evidence>
<sequence>MGSKAGWQMLRAKHLARGVWEMNFPSSNQDLEYYISAVTSENQELRWPATAPSINQTVVVW</sequence>
<dbReference type="AlphaFoldDB" id="A0A9X2XZQ1"/>
<reference evidence="1" key="2">
    <citation type="submission" date="2023-04" db="EMBL/GenBank/DDBJ databases">
        <title>Paracnuella aquatica gen. nov., sp. nov., a member of the family Chitinophagaceae isolated from a hot spring.</title>
        <authorList>
            <person name="Wang C."/>
        </authorList>
    </citation>
    <scope>NUCLEOTIDE SEQUENCE</scope>
    <source>
        <strain evidence="1">LB-8</strain>
    </source>
</reference>
<accession>A0A9X2XZQ1</accession>
<name>A0A9X2XZQ1_9BACT</name>
<evidence type="ECO:0000313" key="1">
    <source>
        <dbReference type="EMBL" id="MCU7552225.1"/>
    </source>
</evidence>
<gene>
    <name evidence="1" type="ORF">OCK74_24110</name>
</gene>
<comment type="caution">
    <text evidence="1">The sequence shown here is derived from an EMBL/GenBank/DDBJ whole genome shotgun (WGS) entry which is preliminary data.</text>
</comment>
<organism evidence="1 2">
    <name type="scientific">Paraflavisolibacter caeni</name>
    <dbReference type="NCBI Taxonomy" id="2982496"/>
    <lineage>
        <taxon>Bacteria</taxon>
        <taxon>Pseudomonadati</taxon>
        <taxon>Bacteroidota</taxon>
        <taxon>Chitinophagia</taxon>
        <taxon>Chitinophagales</taxon>
        <taxon>Chitinophagaceae</taxon>
        <taxon>Paraflavisolibacter</taxon>
    </lineage>
</organism>
<dbReference type="Proteomes" id="UP001155483">
    <property type="component" value="Unassembled WGS sequence"/>
</dbReference>
<keyword evidence="2" id="KW-1185">Reference proteome</keyword>